<evidence type="ECO:0000313" key="2">
    <source>
        <dbReference type="Proteomes" id="UP001160301"/>
    </source>
</evidence>
<keyword evidence="2" id="KW-1185">Reference proteome</keyword>
<dbReference type="Proteomes" id="UP001160301">
    <property type="component" value="Unassembled WGS sequence"/>
</dbReference>
<comment type="caution">
    <text evidence="1">The sequence shown here is derived from an EMBL/GenBank/DDBJ whole genome shotgun (WGS) entry which is preliminary data.</text>
</comment>
<accession>A0ABT6PA16</accession>
<proteinExistence type="predicted"/>
<protein>
    <submittedName>
        <fullName evidence="1">Uncharacterized protein</fullName>
    </submittedName>
</protein>
<sequence length="230" mass="25793">MKITISMDQATVDTLMNTGSFLYGFKVVGCQDKSCRPLVWFRTREYSCNTYVPWDKEYQAYLSFNPVAPMSQITVLVPCPIEPGQTMYISKSDRYDVTVCEGGVKDGISIQNKLDTSFTIGISQRYNGDHSPGPICAVPLSGHNLQIIAPIERVMLWFSPQNIRSGRVIERAYNPGILIDLKDSPERAVHYDQDKGWSWGGFPWAESIESGSNIVDRLIIDLPFQPPSSS</sequence>
<dbReference type="RefSeq" id="WP_136973244.1">
    <property type="nucleotide sequence ID" value="NZ_JARZHI010000127.1"/>
</dbReference>
<name>A0ABT6PA16_9BACT</name>
<reference evidence="1 2" key="1">
    <citation type="submission" date="2023-04" db="EMBL/GenBank/DDBJ databases">
        <title>The genome sequence of Polyangium sorediatum DSM14670.</title>
        <authorList>
            <person name="Zhang X."/>
        </authorList>
    </citation>
    <scope>NUCLEOTIDE SEQUENCE [LARGE SCALE GENOMIC DNA]</scope>
    <source>
        <strain evidence="1 2">DSM 14670</strain>
    </source>
</reference>
<gene>
    <name evidence="1" type="ORF">QHF89_48540</name>
</gene>
<organism evidence="1 2">
    <name type="scientific">Polyangium sorediatum</name>
    <dbReference type="NCBI Taxonomy" id="889274"/>
    <lineage>
        <taxon>Bacteria</taxon>
        <taxon>Pseudomonadati</taxon>
        <taxon>Myxococcota</taxon>
        <taxon>Polyangia</taxon>
        <taxon>Polyangiales</taxon>
        <taxon>Polyangiaceae</taxon>
        <taxon>Polyangium</taxon>
    </lineage>
</organism>
<evidence type="ECO:0000313" key="1">
    <source>
        <dbReference type="EMBL" id="MDI1437452.1"/>
    </source>
</evidence>
<dbReference type="EMBL" id="JARZHI010000127">
    <property type="protein sequence ID" value="MDI1437452.1"/>
    <property type="molecule type" value="Genomic_DNA"/>
</dbReference>